<dbReference type="AlphaFoldDB" id="A0A1F6C5C5"/>
<dbReference type="GO" id="GO:0016757">
    <property type="term" value="F:glycosyltransferase activity"/>
    <property type="evidence" value="ECO:0007669"/>
    <property type="project" value="InterPro"/>
</dbReference>
<dbReference type="Proteomes" id="UP000178606">
    <property type="component" value="Unassembled WGS sequence"/>
</dbReference>
<dbReference type="GO" id="GO:0009103">
    <property type="term" value="P:lipopolysaccharide biosynthetic process"/>
    <property type="evidence" value="ECO:0007669"/>
    <property type="project" value="TreeGrafter"/>
</dbReference>
<dbReference type="InterPro" id="IPR001296">
    <property type="entry name" value="Glyco_trans_1"/>
</dbReference>
<dbReference type="PANTHER" id="PTHR46401">
    <property type="entry name" value="GLYCOSYLTRANSFERASE WBBK-RELATED"/>
    <property type="match status" value="1"/>
</dbReference>
<name>A0A1F6C5C5_HANXR</name>
<evidence type="ECO:0008006" key="6">
    <source>
        <dbReference type="Google" id="ProtNLM"/>
    </source>
</evidence>
<dbReference type="EMBL" id="MFKF01000409">
    <property type="protein sequence ID" value="OGG44262.1"/>
    <property type="molecule type" value="Genomic_DNA"/>
</dbReference>
<accession>A0A1F6C5C5</accession>
<dbReference type="PANTHER" id="PTHR46401:SF2">
    <property type="entry name" value="GLYCOSYLTRANSFERASE WBBK-RELATED"/>
    <property type="match status" value="1"/>
</dbReference>
<dbReference type="Pfam" id="PF00534">
    <property type="entry name" value="Glycos_transf_1"/>
    <property type="match status" value="1"/>
</dbReference>
<protein>
    <recommendedName>
        <fullName evidence="6">Glycosyltransferase subfamily 4-like N-terminal domain-containing protein</fullName>
    </recommendedName>
</protein>
<dbReference type="Gene3D" id="3.40.50.2000">
    <property type="entry name" value="Glycogen Phosphorylase B"/>
    <property type="match status" value="2"/>
</dbReference>
<feature type="domain" description="Glycosyl transferase family 1" evidence="2">
    <location>
        <begin position="200"/>
        <end position="352"/>
    </location>
</feature>
<gene>
    <name evidence="4" type="ORF">A3F84_14885</name>
</gene>
<evidence type="ECO:0000259" key="2">
    <source>
        <dbReference type="Pfam" id="PF00534"/>
    </source>
</evidence>
<reference evidence="4 5" key="1">
    <citation type="journal article" date="2016" name="Nat. Commun.">
        <title>Thousands of microbial genomes shed light on interconnected biogeochemical processes in an aquifer system.</title>
        <authorList>
            <person name="Anantharaman K."/>
            <person name="Brown C.T."/>
            <person name="Hug L.A."/>
            <person name="Sharon I."/>
            <person name="Castelle C.J."/>
            <person name="Probst A.J."/>
            <person name="Thomas B.C."/>
            <person name="Singh A."/>
            <person name="Wilkins M.J."/>
            <person name="Karaoz U."/>
            <person name="Brodie E.L."/>
            <person name="Williams K.H."/>
            <person name="Hubbard S.S."/>
            <person name="Banfield J.F."/>
        </authorList>
    </citation>
    <scope>NUCLEOTIDE SEQUENCE [LARGE SCALE GENOMIC DNA]</scope>
    <source>
        <strain evidence="5">RIFCSPLOWO2_12_FULL_64_10</strain>
    </source>
</reference>
<evidence type="ECO:0000259" key="3">
    <source>
        <dbReference type="Pfam" id="PF13439"/>
    </source>
</evidence>
<comment type="caution">
    <text evidence="4">The sequence shown here is derived from an EMBL/GenBank/DDBJ whole genome shotgun (WGS) entry which is preliminary data.</text>
</comment>
<evidence type="ECO:0000313" key="4">
    <source>
        <dbReference type="EMBL" id="OGG44262.1"/>
    </source>
</evidence>
<sequence>MKIGITTFGGDGGQSGISQYIIHLLREFASLQNGISFEVLVHEHERDLFAPDPGRMPSLGFGSGLRSPVLNVAWHQVALPGWCRRRGYDALFLPAGNRRAPAFAPCPTVGTVHDFSSLHVKDKYDPARMFYITRVLPVLIRRFSRVITVSESSKRDVVEYAGVPEGRVSVIPNGVDSRRYFPRDPEAAAARICPRYGVRPPYVLFVSRIEHPGKNHVRLIRAFERLKASGHIPHQLVLAGSDRERADEVHRVASASSCASDVVFTGFVPTQDLPDLHGGADLLVFPSLYEGFGLPVLEAMACGVPVACSNTSSLPEVAGDAAVLFDPYEEEEIAGAVRALLTDAELRRRCARLGLERSKTFCWSATARRTLDVIRSAIEERSGCTKNLT</sequence>
<organism evidence="4 5">
    <name type="scientific">Handelsmanbacteria sp. (strain RIFCSPLOWO2_12_FULL_64_10)</name>
    <dbReference type="NCBI Taxonomy" id="1817868"/>
    <lineage>
        <taxon>Bacteria</taxon>
        <taxon>Candidatus Handelsmaniibacteriota</taxon>
    </lineage>
</organism>
<dbReference type="FunFam" id="3.40.50.2000:FF:000119">
    <property type="entry name" value="Glycosyl transferase group 1"/>
    <property type="match status" value="1"/>
</dbReference>
<dbReference type="SUPFAM" id="SSF53756">
    <property type="entry name" value="UDP-Glycosyltransferase/glycogen phosphorylase"/>
    <property type="match status" value="1"/>
</dbReference>
<dbReference type="InterPro" id="IPR028098">
    <property type="entry name" value="Glyco_trans_4-like_N"/>
</dbReference>
<evidence type="ECO:0000256" key="1">
    <source>
        <dbReference type="ARBA" id="ARBA00022679"/>
    </source>
</evidence>
<proteinExistence type="predicted"/>
<evidence type="ECO:0000313" key="5">
    <source>
        <dbReference type="Proteomes" id="UP000178606"/>
    </source>
</evidence>
<keyword evidence="1" id="KW-0808">Transferase</keyword>
<feature type="domain" description="Glycosyltransferase subfamily 4-like N-terminal" evidence="3">
    <location>
        <begin position="15"/>
        <end position="178"/>
    </location>
</feature>
<dbReference type="CDD" id="cd03809">
    <property type="entry name" value="GT4_MtfB-like"/>
    <property type="match status" value="1"/>
</dbReference>
<dbReference type="Pfam" id="PF13439">
    <property type="entry name" value="Glyco_transf_4"/>
    <property type="match status" value="1"/>
</dbReference>